<dbReference type="AlphaFoldDB" id="A0A6G0VK15"/>
<gene>
    <name evidence="2" type="ORF">FWK35_00038612</name>
</gene>
<dbReference type="GO" id="GO:0003676">
    <property type="term" value="F:nucleic acid binding"/>
    <property type="evidence" value="ECO:0007669"/>
    <property type="project" value="InterPro"/>
</dbReference>
<dbReference type="InterPro" id="IPR036397">
    <property type="entry name" value="RNaseH_sf"/>
</dbReference>
<dbReference type="Proteomes" id="UP000478052">
    <property type="component" value="Unassembled WGS sequence"/>
</dbReference>
<dbReference type="SUPFAM" id="SSF53098">
    <property type="entry name" value="Ribonuclease H-like"/>
    <property type="match status" value="1"/>
</dbReference>
<name>A0A6G0VK15_APHCR</name>
<sequence length="583" mass="65581">STVVLSWLTSSQATFKIFVSNRLAKIANILPSCHWHYVSSGQNPADCVSRDLALSQAVSVSLYWNGPSFLRSSEDTWPIDNYIKLSSSSLPELKNINVDVSVLTTLSTHTYDWISRFSSLVRLQKTISYVRRFIGLRLKRLPMRTGTITSTELDESLTCAIRSTQTIYFKGLVKLMQSNNKPIVPRSIAQLVPFVDTEGVIRIGGRLRNAEINVHQQYPVLLPKKCALTNILIRHFHITYLHAGQQLVSPLISQKYWILSSRSAIRHIIFKCVVCARHRATAPQPIMADLPSFRVRPCRPFSNVGVDFAGPFQVKESRRKNAKAIKGYLAVFVCTVIKSVHLEIVSDLSTDAFMASFNRFISRRGIPSNIYSDCGTNFQGANRQLREILTTTASRQTTSLPCKWHFNPPAAPHFGGIWEAAVKSAKYHLKRVIGAQTFTFEEMSTLSTQIEAILNSRPLTVLSSDPNDLRPLTPGDFSIGQPLVALPSPDLTSTPINRLTRWELIRQCTQSFWNRWSSEYLSSLQRRTKWTRQQPNVEVGDIVLINMPNKAPTYWPMGRVEEVHPGTDGIVRVATIQTADGIV</sequence>
<keyword evidence="3" id="KW-1185">Reference proteome</keyword>
<feature type="non-terminal residue" evidence="2">
    <location>
        <position position="583"/>
    </location>
</feature>
<dbReference type="GO" id="GO:0015074">
    <property type="term" value="P:DNA integration"/>
    <property type="evidence" value="ECO:0007669"/>
    <property type="project" value="InterPro"/>
</dbReference>
<dbReference type="EMBL" id="VUJU01015641">
    <property type="protein sequence ID" value="KAF0692814.1"/>
    <property type="molecule type" value="Genomic_DNA"/>
</dbReference>
<evidence type="ECO:0000313" key="2">
    <source>
        <dbReference type="EMBL" id="KAF0692814.1"/>
    </source>
</evidence>
<evidence type="ECO:0000313" key="3">
    <source>
        <dbReference type="Proteomes" id="UP000478052"/>
    </source>
</evidence>
<dbReference type="Pfam" id="PF18701">
    <property type="entry name" value="DUF5641"/>
    <property type="match status" value="1"/>
</dbReference>
<dbReference type="InterPro" id="IPR012337">
    <property type="entry name" value="RNaseH-like_sf"/>
</dbReference>
<dbReference type="PANTHER" id="PTHR47331:SF1">
    <property type="entry name" value="GAG-LIKE PROTEIN"/>
    <property type="match status" value="1"/>
</dbReference>
<comment type="caution">
    <text evidence="2">The sequence shown here is derived from an EMBL/GenBank/DDBJ whole genome shotgun (WGS) entry which is preliminary data.</text>
</comment>
<reference evidence="2 3" key="1">
    <citation type="submission" date="2019-08" db="EMBL/GenBank/DDBJ databases">
        <title>Whole genome of Aphis craccivora.</title>
        <authorList>
            <person name="Voronova N.V."/>
            <person name="Shulinski R.S."/>
            <person name="Bandarenka Y.V."/>
            <person name="Zhorov D.G."/>
            <person name="Warner D."/>
        </authorList>
    </citation>
    <scope>NUCLEOTIDE SEQUENCE [LARGE SCALE GENOMIC DNA]</scope>
    <source>
        <strain evidence="2">180601</strain>
        <tissue evidence="2">Whole Body</tissue>
    </source>
</reference>
<dbReference type="Gene3D" id="3.30.420.10">
    <property type="entry name" value="Ribonuclease H-like superfamily/Ribonuclease H"/>
    <property type="match status" value="1"/>
</dbReference>
<protein>
    <submittedName>
        <fullName evidence="2">Integrase catalytic domain-containing protein</fullName>
    </submittedName>
</protein>
<dbReference type="InterPro" id="IPR040676">
    <property type="entry name" value="DUF5641"/>
</dbReference>
<dbReference type="PROSITE" id="PS50994">
    <property type="entry name" value="INTEGRASE"/>
    <property type="match status" value="1"/>
</dbReference>
<dbReference type="PANTHER" id="PTHR47331">
    <property type="entry name" value="PHD-TYPE DOMAIN-CONTAINING PROTEIN"/>
    <property type="match status" value="1"/>
</dbReference>
<dbReference type="InterPro" id="IPR001584">
    <property type="entry name" value="Integrase_cat-core"/>
</dbReference>
<dbReference type="OrthoDB" id="6608729at2759"/>
<proteinExistence type="predicted"/>
<organism evidence="2 3">
    <name type="scientific">Aphis craccivora</name>
    <name type="common">Cowpea aphid</name>
    <dbReference type="NCBI Taxonomy" id="307492"/>
    <lineage>
        <taxon>Eukaryota</taxon>
        <taxon>Metazoa</taxon>
        <taxon>Ecdysozoa</taxon>
        <taxon>Arthropoda</taxon>
        <taxon>Hexapoda</taxon>
        <taxon>Insecta</taxon>
        <taxon>Pterygota</taxon>
        <taxon>Neoptera</taxon>
        <taxon>Paraneoptera</taxon>
        <taxon>Hemiptera</taxon>
        <taxon>Sternorrhyncha</taxon>
        <taxon>Aphidomorpha</taxon>
        <taxon>Aphidoidea</taxon>
        <taxon>Aphididae</taxon>
        <taxon>Aphidini</taxon>
        <taxon>Aphis</taxon>
        <taxon>Aphis</taxon>
    </lineage>
</organism>
<accession>A0A6G0VK15</accession>
<feature type="non-terminal residue" evidence="2">
    <location>
        <position position="1"/>
    </location>
</feature>
<feature type="domain" description="Integrase catalytic" evidence="1">
    <location>
        <begin position="296"/>
        <end position="482"/>
    </location>
</feature>
<evidence type="ECO:0000259" key="1">
    <source>
        <dbReference type="PROSITE" id="PS50994"/>
    </source>
</evidence>